<dbReference type="CDD" id="cd07731">
    <property type="entry name" value="ComA-like_MBL-fold"/>
    <property type="match status" value="1"/>
</dbReference>
<dbReference type="STRING" id="1802521.A2893_01610"/>
<gene>
    <name evidence="3" type="ORF">A2893_01610</name>
</gene>
<dbReference type="InterPro" id="IPR036866">
    <property type="entry name" value="RibonucZ/Hydroxyglut_hydro"/>
</dbReference>
<accession>A0A1F8BN35</accession>
<feature type="chain" id="PRO_5009535066" description="Metallo-beta-lactamase domain-containing protein" evidence="1">
    <location>
        <begin position="24"/>
        <end position="276"/>
    </location>
</feature>
<feature type="signal peptide" evidence="1">
    <location>
        <begin position="1"/>
        <end position="23"/>
    </location>
</feature>
<dbReference type="EMBL" id="MGHH01000003">
    <property type="protein sequence ID" value="OGM65432.1"/>
    <property type="molecule type" value="Genomic_DNA"/>
</dbReference>
<dbReference type="SUPFAM" id="SSF56281">
    <property type="entry name" value="Metallo-hydrolase/oxidoreductase"/>
    <property type="match status" value="1"/>
</dbReference>
<dbReference type="PANTHER" id="PTHR30619:SF1">
    <property type="entry name" value="RECOMBINATION PROTEIN 2"/>
    <property type="match status" value="1"/>
</dbReference>
<keyword evidence="1" id="KW-0732">Signal</keyword>
<reference evidence="3 4" key="1">
    <citation type="journal article" date="2016" name="Nat. Commun.">
        <title>Thousands of microbial genomes shed light on interconnected biogeochemical processes in an aquifer system.</title>
        <authorList>
            <person name="Anantharaman K."/>
            <person name="Brown C.T."/>
            <person name="Hug L.A."/>
            <person name="Sharon I."/>
            <person name="Castelle C.J."/>
            <person name="Probst A.J."/>
            <person name="Thomas B.C."/>
            <person name="Singh A."/>
            <person name="Wilkins M.J."/>
            <person name="Karaoz U."/>
            <person name="Brodie E.L."/>
            <person name="Williams K.H."/>
            <person name="Hubbard S.S."/>
            <person name="Banfield J.F."/>
        </authorList>
    </citation>
    <scope>NUCLEOTIDE SEQUENCE [LARGE SCALE GENOMIC DNA]</scope>
</reference>
<protein>
    <recommendedName>
        <fullName evidence="2">Metallo-beta-lactamase domain-containing protein</fullName>
    </recommendedName>
</protein>
<dbReference type="AlphaFoldDB" id="A0A1F8BN35"/>
<dbReference type="InterPro" id="IPR035681">
    <property type="entry name" value="ComA-like_MBL"/>
</dbReference>
<evidence type="ECO:0000313" key="3">
    <source>
        <dbReference type="EMBL" id="OGM65432.1"/>
    </source>
</evidence>
<dbReference type="PANTHER" id="PTHR30619">
    <property type="entry name" value="DNA INTERNALIZATION/COMPETENCE PROTEIN COMEC/REC2"/>
    <property type="match status" value="1"/>
</dbReference>
<comment type="caution">
    <text evidence="3">The sequence shown here is derived from an EMBL/GenBank/DDBJ whole genome shotgun (WGS) entry which is preliminary data.</text>
</comment>
<dbReference type="Proteomes" id="UP000176725">
    <property type="component" value="Unassembled WGS sequence"/>
</dbReference>
<evidence type="ECO:0000313" key="4">
    <source>
        <dbReference type="Proteomes" id="UP000176725"/>
    </source>
</evidence>
<evidence type="ECO:0000256" key="1">
    <source>
        <dbReference type="SAM" id="SignalP"/>
    </source>
</evidence>
<feature type="domain" description="Metallo-beta-lactamase" evidence="2">
    <location>
        <begin position="35"/>
        <end position="230"/>
    </location>
</feature>
<dbReference type="SMART" id="SM00849">
    <property type="entry name" value="Lactamase_B"/>
    <property type="match status" value="1"/>
</dbReference>
<name>A0A1F8BN35_9BACT</name>
<dbReference type="Gene3D" id="3.60.15.10">
    <property type="entry name" value="Ribonuclease Z/Hydroxyacylglutathione hydrolase-like"/>
    <property type="match status" value="1"/>
</dbReference>
<sequence length="276" mass="30793">MIKKFKALLLLPILFLFPSSLYAKDLIVTFLNVGEGDAIYIETPTKENLLIDTGNPLTAYRVIDFLNKNGVSSLDAVFITHPHSDHAGGVFHILPRINVKALYDNGQPISDAPEYEAYRWYKKILKKSNYRAIEAGDVFQYSDVKIQVLWPKGAISADWNANSLVLKITYRDIVFLFMGDANVDVENALLKEKVDLKAHVLKLGHHGAADTARDAFLKVVAPFYGIISSRAEDGNNYTDPGVIKRLLASKIKVLTTYSHGDITFKTDGKEIHLIGQ</sequence>
<proteinExistence type="predicted"/>
<dbReference type="InterPro" id="IPR001279">
    <property type="entry name" value="Metallo-B-lactamas"/>
</dbReference>
<dbReference type="Pfam" id="PF00753">
    <property type="entry name" value="Lactamase_B"/>
    <property type="match status" value="1"/>
</dbReference>
<dbReference type="InterPro" id="IPR052159">
    <property type="entry name" value="Competence_DNA_uptake"/>
</dbReference>
<evidence type="ECO:0000259" key="2">
    <source>
        <dbReference type="SMART" id="SM00849"/>
    </source>
</evidence>
<organism evidence="3 4">
    <name type="scientific">Candidatus Woesebacteria bacterium RIFCSPLOWO2_01_FULL_39_25</name>
    <dbReference type="NCBI Taxonomy" id="1802521"/>
    <lineage>
        <taxon>Bacteria</taxon>
        <taxon>Candidatus Woeseibacteriota</taxon>
    </lineage>
</organism>